<keyword evidence="2" id="KW-1185">Reference proteome</keyword>
<dbReference type="Proteomes" id="UP000053989">
    <property type="component" value="Unassembled WGS sequence"/>
</dbReference>
<reference evidence="2" key="2">
    <citation type="submission" date="2015-01" db="EMBL/GenBank/DDBJ databases">
        <title>Evolutionary Origins and Diversification of the Mycorrhizal Mutualists.</title>
        <authorList>
            <consortium name="DOE Joint Genome Institute"/>
            <consortium name="Mycorrhizal Genomics Consortium"/>
            <person name="Kohler A."/>
            <person name="Kuo A."/>
            <person name="Nagy L.G."/>
            <person name="Floudas D."/>
            <person name="Copeland A."/>
            <person name="Barry K.W."/>
            <person name="Cichocki N."/>
            <person name="Veneault-Fourrey C."/>
            <person name="LaButti K."/>
            <person name="Lindquist E.A."/>
            <person name="Lipzen A."/>
            <person name="Lundell T."/>
            <person name="Morin E."/>
            <person name="Murat C."/>
            <person name="Riley R."/>
            <person name="Ohm R."/>
            <person name="Sun H."/>
            <person name="Tunlid A."/>
            <person name="Henrissat B."/>
            <person name="Grigoriev I.V."/>
            <person name="Hibbett D.S."/>
            <person name="Martin F."/>
        </authorList>
    </citation>
    <scope>NUCLEOTIDE SEQUENCE [LARGE SCALE GENOMIC DNA]</scope>
    <source>
        <strain evidence="2">Foug A</strain>
    </source>
</reference>
<proteinExistence type="predicted"/>
<dbReference type="AlphaFoldDB" id="A0A0C2ZIR4"/>
<gene>
    <name evidence="1" type="ORF">SCLCIDRAFT_1223593</name>
</gene>
<sequence length="93" mass="10375">MEEKFADWATRHKSSFDVGSWVVNIMIASGATIMRNPQPHVSCRSVCVRALIDHLLGSLWALYSHLPVRHKGVRRSLDAVRRTYITGCPTVGG</sequence>
<organism evidence="1 2">
    <name type="scientific">Scleroderma citrinum Foug A</name>
    <dbReference type="NCBI Taxonomy" id="1036808"/>
    <lineage>
        <taxon>Eukaryota</taxon>
        <taxon>Fungi</taxon>
        <taxon>Dikarya</taxon>
        <taxon>Basidiomycota</taxon>
        <taxon>Agaricomycotina</taxon>
        <taxon>Agaricomycetes</taxon>
        <taxon>Agaricomycetidae</taxon>
        <taxon>Boletales</taxon>
        <taxon>Sclerodermatineae</taxon>
        <taxon>Sclerodermataceae</taxon>
        <taxon>Scleroderma</taxon>
    </lineage>
</organism>
<evidence type="ECO:0000313" key="2">
    <source>
        <dbReference type="Proteomes" id="UP000053989"/>
    </source>
</evidence>
<dbReference type="EMBL" id="KN822205">
    <property type="protein sequence ID" value="KIM52642.1"/>
    <property type="molecule type" value="Genomic_DNA"/>
</dbReference>
<protein>
    <submittedName>
        <fullName evidence="1">Uncharacterized protein</fullName>
    </submittedName>
</protein>
<dbReference type="InParanoid" id="A0A0C2ZIR4"/>
<evidence type="ECO:0000313" key="1">
    <source>
        <dbReference type="EMBL" id="KIM52642.1"/>
    </source>
</evidence>
<reference evidence="1 2" key="1">
    <citation type="submission" date="2014-04" db="EMBL/GenBank/DDBJ databases">
        <authorList>
            <consortium name="DOE Joint Genome Institute"/>
            <person name="Kuo A."/>
            <person name="Kohler A."/>
            <person name="Nagy L.G."/>
            <person name="Floudas D."/>
            <person name="Copeland A."/>
            <person name="Barry K.W."/>
            <person name="Cichocki N."/>
            <person name="Veneault-Fourrey C."/>
            <person name="LaButti K."/>
            <person name="Lindquist E.A."/>
            <person name="Lipzen A."/>
            <person name="Lundell T."/>
            <person name="Morin E."/>
            <person name="Murat C."/>
            <person name="Sun H."/>
            <person name="Tunlid A."/>
            <person name="Henrissat B."/>
            <person name="Grigoriev I.V."/>
            <person name="Hibbett D.S."/>
            <person name="Martin F."/>
            <person name="Nordberg H.P."/>
            <person name="Cantor M.N."/>
            <person name="Hua S.X."/>
        </authorList>
    </citation>
    <scope>NUCLEOTIDE SEQUENCE [LARGE SCALE GENOMIC DNA]</scope>
    <source>
        <strain evidence="1 2">Foug A</strain>
    </source>
</reference>
<accession>A0A0C2ZIR4</accession>
<name>A0A0C2ZIR4_9AGAM</name>
<dbReference type="HOGENOM" id="CLU_2400962_0_0_1"/>